<feature type="domain" description="CBS" evidence="11">
    <location>
        <begin position="269"/>
        <end position="326"/>
    </location>
</feature>
<accession>A0ABT1RZ27</accession>
<keyword evidence="14" id="KW-1185">Reference proteome</keyword>
<comment type="caution">
    <text evidence="13">The sequence shown here is derived from an EMBL/GenBank/DDBJ whole genome shotgun (WGS) entry which is preliminary data.</text>
</comment>
<evidence type="ECO:0000256" key="1">
    <source>
        <dbReference type="ARBA" id="ARBA00004141"/>
    </source>
</evidence>
<gene>
    <name evidence="13" type="ORF">NE695_08435</name>
</gene>
<sequence length="423" mass="46717">MDSHSTTLILILIVLVALSAYFSATETAFSSLNRIRLKNLAAGGNKRAKLAYALSENYDELLSTILVGNNIVNIASASIATVLFVNALGEGIGPTVSTVVMTVIVLIFGEVSPKSLAKESAESFAMFSSPIIRVLIVVLKPVNFLFTQLKKGLKRLFKVSGDHSLTDSELLTIVEEAEQEGGIDKNEGTMLRNVIEFDDIEAIDIMTPRVDVVAVPRDAEKEEVARLFRETGYSRLPVYEETIDSIVGVIHEKNFYSYVWGTTKEIDSILKAAEFIPPSMKISTLLKLLQQNKLHMAVIVDEFGGTEGIVTLEDVIEELVGEIWDEHDAIAAESFHKSGEDTYRVFCSTDLDDLFDFFHISCETEASTINGWIIENLDRIPEPGDAFEYEGLLFTVSRVENNRAVEIEVKGEPLPEPGEEDAV</sequence>
<protein>
    <submittedName>
        <fullName evidence="13">Hemolysin family protein</fullName>
    </submittedName>
</protein>
<dbReference type="Pfam" id="PF03471">
    <property type="entry name" value="CorC_HlyC"/>
    <property type="match status" value="1"/>
</dbReference>
<dbReference type="EMBL" id="JANFZH010000016">
    <property type="protein sequence ID" value="MCQ4839942.1"/>
    <property type="molecule type" value="Genomic_DNA"/>
</dbReference>
<evidence type="ECO:0000256" key="8">
    <source>
        <dbReference type="PROSITE-ProRule" id="PRU00703"/>
    </source>
</evidence>
<dbReference type="InterPro" id="IPR046342">
    <property type="entry name" value="CBS_dom_sf"/>
</dbReference>
<dbReference type="PANTHER" id="PTHR22777:SF17">
    <property type="entry name" value="UPF0053 PROTEIN SLL0260"/>
    <property type="match status" value="1"/>
</dbReference>
<proteinExistence type="inferred from homology"/>
<keyword evidence="3 9" id="KW-0812">Transmembrane</keyword>
<dbReference type="Pfam" id="PF01595">
    <property type="entry name" value="CNNM"/>
    <property type="match status" value="1"/>
</dbReference>
<evidence type="ECO:0000313" key="13">
    <source>
        <dbReference type="EMBL" id="MCQ4839942.1"/>
    </source>
</evidence>
<dbReference type="InterPro" id="IPR044751">
    <property type="entry name" value="Ion_transp-like_CBS"/>
</dbReference>
<reference evidence="13 14" key="1">
    <citation type="submission" date="2022-06" db="EMBL/GenBank/DDBJ databases">
        <title>Isolation of gut microbiota from human fecal samples.</title>
        <authorList>
            <person name="Pamer E.G."/>
            <person name="Barat B."/>
            <person name="Waligurski E."/>
            <person name="Medina S."/>
            <person name="Paddock L."/>
            <person name="Mostad J."/>
        </authorList>
    </citation>
    <scope>NUCLEOTIDE SEQUENCE [LARGE SCALE GENOMIC DNA]</scope>
    <source>
        <strain evidence="13 14">DFI.9.73</strain>
    </source>
</reference>
<feature type="domain" description="CNNM transmembrane" evidence="12">
    <location>
        <begin position="1"/>
        <end position="187"/>
    </location>
</feature>
<dbReference type="SMART" id="SM01091">
    <property type="entry name" value="CorC_HlyC"/>
    <property type="match status" value="1"/>
</dbReference>
<evidence type="ECO:0000256" key="10">
    <source>
        <dbReference type="SAM" id="Phobius"/>
    </source>
</evidence>
<name>A0ABT1RZ27_9FIRM</name>
<evidence type="ECO:0000256" key="7">
    <source>
        <dbReference type="ARBA" id="ARBA00023136"/>
    </source>
</evidence>
<dbReference type="Pfam" id="PF00571">
    <property type="entry name" value="CBS"/>
    <property type="match status" value="2"/>
</dbReference>
<dbReference type="InterPro" id="IPR002550">
    <property type="entry name" value="CNNM"/>
</dbReference>
<dbReference type="PANTHER" id="PTHR22777">
    <property type="entry name" value="HEMOLYSIN-RELATED"/>
    <property type="match status" value="1"/>
</dbReference>
<dbReference type="Gene3D" id="3.30.465.10">
    <property type="match status" value="1"/>
</dbReference>
<feature type="transmembrane region" description="Helical" evidence="10">
    <location>
        <begin position="92"/>
        <end position="112"/>
    </location>
</feature>
<keyword evidence="4" id="KW-0677">Repeat</keyword>
<evidence type="ECO:0000259" key="11">
    <source>
        <dbReference type="PROSITE" id="PS51371"/>
    </source>
</evidence>
<dbReference type="SMART" id="SM00116">
    <property type="entry name" value="CBS"/>
    <property type="match status" value="2"/>
</dbReference>
<evidence type="ECO:0000256" key="5">
    <source>
        <dbReference type="ARBA" id="ARBA00022989"/>
    </source>
</evidence>
<dbReference type="SUPFAM" id="SSF56176">
    <property type="entry name" value="FAD-binding/transporter-associated domain-like"/>
    <property type="match status" value="1"/>
</dbReference>
<dbReference type="SUPFAM" id="SSF54631">
    <property type="entry name" value="CBS-domain pair"/>
    <property type="match status" value="1"/>
</dbReference>
<dbReference type="CDD" id="cd04590">
    <property type="entry name" value="CBS_pair_CorC_HlyC_assoc"/>
    <property type="match status" value="1"/>
</dbReference>
<comment type="subcellular location">
    <subcellularLocation>
        <location evidence="1">Membrane</location>
        <topology evidence="1">Multi-pass membrane protein</topology>
    </subcellularLocation>
</comment>
<evidence type="ECO:0000256" key="3">
    <source>
        <dbReference type="ARBA" id="ARBA00022692"/>
    </source>
</evidence>
<feature type="domain" description="CBS" evidence="11">
    <location>
        <begin position="206"/>
        <end position="268"/>
    </location>
</feature>
<evidence type="ECO:0000256" key="4">
    <source>
        <dbReference type="ARBA" id="ARBA00022737"/>
    </source>
</evidence>
<keyword evidence="5 9" id="KW-1133">Transmembrane helix</keyword>
<evidence type="ECO:0000256" key="6">
    <source>
        <dbReference type="ARBA" id="ARBA00023122"/>
    </source>
</evidence>
<evidence type="ECO:0000259" key="12">
    <source>
        <dbReference type="PROSITE" id="PS51846"/>
    </source>
</evidence>
<evidence type="ECO:0000313" key="14">
    <source>
        <dbReference type="Proteomes" id="UP001524473"/>
    </source>
</evidence>
<keyword evidence="7 9" id="KW-0472">Membrane</keyword>
<dbReference type="InterPro" id="IPR036318">
    <property type="entry name" value="FAD-bd_PCMH-like_sf"/>
</dbReference>
<dbReference type="Proteomes" id="UP001524473">
    <property type="component" value="Unassembled WGS sequence"/>
</dbReference>
<dbReference type="RefSeq" id="WP_066866751.1">
    <property type="nucleotide sequence ID" value="NZ_CAJKKG010000005.1"/>
</dbReference>
<comment type="similarity">
    <text evidence="2">Belongs to the UPF0053 family.</text>
</comment>
<dbReference type="PROSITE" id="PS51846">
    <property type="entry name" value="CNNM"/>
    <property type="match status" value="1"/>
</dbReference>
<organism evidence="13 14">
    <name type="scientific">Neglectibacter timonensis</name>
    <dbReference type="NCBI Taxonomy" id="1776382"/>
    <lineage>
        <taxon>Bacteria</taxon>
        <taxon>Bacillati</taxon>
        <taxon>Bacillota</taxon>
        <taxon>Clostridia</taxon>
        <taxon>Eubacteriales</taxon>
        <taxon>Oscillospiraceae</taxon>
        <taxon>Neglectibacter</taxon>
    </lineage>
</organism>
<feature type="transmembrane region" description="Helical" evidence="10">
    <location>
        <begin position="124"/>
        <end position="146"/>
    </location>
</feature>
<dbReference type="InterPro" id="IPR016169">
    <property type="entry name" value="FAD-bd_PCMH_sub2"/>
</dbReference>
<dbReference type="InterPro" id="IPR005170">
    <property type="entry name" value="Transptr-assoc_dom"/>
</dbReference>
<keyword evidence="6 8" id="KW-0129">CBS domain</keyword>
<evidence type="ECO:0000256" key="9">
    <source>
        <dbReference type="PROSITE-ProRule" id="PRU01193"/>
    </source>
</evidence>
<feature type="transmembrane region" description="Helical" evidence="10">
    <location>
        <begin position="61"/>
        <end position="85"/>
    </location>
</feature>
<dbReference type="Gene3D" id="3.10.580.10">
    <property type="entry name" value="CBS-domain"/>
    <property type="match status" value="1"/>
</dbReference>
<dbReference type="InterPro" id="IPR000644">
    <property type="entry name" value="CBS_dom"/>
</dbReference>
<evidence type="ECO:0000256" key="2">
    <source>
        <dbReference type="ARBA" id="ARBA00006337"/>
    </source>
</evidence>
<dbReference type="PROSITE" id="PS51371">
    <property type="entry name" value="CBS"/>
    <property type="match status" value="2"/>
</dbReference>